<organism evidence="2 3">
    <name type="scientific">Stygiobacter electus</name>
    <dbReference type="NCBI Taxonomy" id="3032292"/>
    <lineage>
        <taxon>Bacteria</taxon>
        <taxon>Pseudomonadati</taxon>
        <taxon>Ignavibacteriota</taxon>
        <taxon>Ignavibacteria</taxon>
        <taxon>Ignavibacteriales</taxon>
        <taxon>Melioribacteraceae</taxon>
        <taxon>Stygiobacter</taxon>
    </lineage>
</organism>
<dbReference type="NCBIfam" id="TIGR00778">
    <property type="entry name" value="ahpD_dom"/>
    <property type="match status" value="1"/>
</dbReference>
<name>A0AAE3P4Q9_9BACT</name>
<dbReference type="InterPro" id="IPR029032">
    <property type="entry name" value="AhpD-like"/>
</dbReference>
<dbReference type="Pfam" id="PF02627">
    <property type="entry name" value="CMD"/>
    <property type="match status" value="1"/>
</dbReference>
<keyword evidence="3" id="KW-1185">Reference proteome</keyword>
<dbReference type="Gene3D" id="1.20.1290.10">
    <property type="entry name" value="AhpD-like"/>
    <property type="match status" value="1"/>
</dbReference>
<evidence type="ECO:0000313" key="3">
    <source>
        <dbReference type="Proteomes" id="UP001221302"/>
    </source>
</evidence>
<feature type="domain" description="Carboxymuconolactone decarboxylase-like" evidence="1">
    <location>
        <begin position="18"/>
        <end position="85"/>
    </location>
</feature>
<dbReference type="PANTHER" id="PTHR34846:SF10">
    <property type="entry name" value="CYTOPLASMIC PROTEIN"/>
    <property type="match status" value="1"/>
</dbReference>
<dbReference type="PANTHER" id="PTHR34846">
    <property type="entry name" value="4-CARBOXYMUCONOLACTONE DECARBOXYLASE FAMILY PROTEIN (AFU_ORTHOLOGUE AFUA_6G11590)"/>
    <property type="match status" value="1"/>
</dbReference>
<dbReference type="GO" id="GO:0051920">
    <property type="term" value="F:peroxiredoxin activity"/>
    <property type="evidence" value="ECO:0007669"/>
    <property type="project" value="InterPro"/>
</dbReference>
<dbReference type="RefSeq" id="WP_321537056.1">
    <property type="nucleotide sequence ID" value="NZ_JARGDL010000035.1"/>
</dbReference>
<proteinExistence type="predicted"/>
<dbReference type="Proteomes" id="UP001221302">
    <property type="component" value="Unassembled WGS sequence"/>
</dbReference>
<reference evidence="2" key="1">
    <citation type="submission" date="2023-03" db="EMBL/GenBank/DDBJ databases">
        <title>Stygiobacter electus gen. nov., sp. nov., facultatively anaerobic thermotolerant bacterium of the class Ignavibacteria from a well of Yessentuki mineral water deposit.</title>
        <authorList>
            <person name="Podosokorskaya O.A."/>
            <person name="Elcheninov A.G."/>
            <person name="Petrova N.F."/>
            <person name="Zavarzina D.G."/>
            <person name="Kublanov I.V."/>
            <person name="Merkel A.Y."/>
        </authorList>
    </citation>
    <scope>NUCLEOTIDE SEQUENCE</scope>
    <source>
        <strain evidence="2">09-Me</strain>
    </source>
</reference>
<comment type="caution">
    <text evidence="2">The sequence shown here is derived from an EMBL/GenBank/DDBJ whole genome shotgun (WGS) entry which is preliminary data.</text>
</comment>
<evidence type="ECO:0000313" key="2">
    <source>
        <dbReference type="EMBL" id="MDF1613283.1"/>
    </source>
</evidence>
<dbReference type="SUPFAM" id="SSF69118">
    <property type="entry name" value="AhpD-like"/>
    <property type="match status" value="1"/>
</dbReference>
<dbReference type="InterPro" id="IPR004675">
    <property type="entry name" value="AhpD_core"/>
</dbReference>
<accession>A0AAE3P4Q9</accession>
<dbReference type="EMBL" id="JARGDL010000035">
    <property type="protein sequence ID" value="MDF1613283.1"/>
    <property type="molecule type" value="Genomic_DNA"/>
</dbReference>
<evidence type="ECO:0000259" key="1">
    <source>
        <dbReference type="Pfam" id="PF02627"/>
    </source>
</evidence>
<dbReference type="AlphaFoldDB" id="A0AAE3P4Q9"/>
<dbReference type="InterPro" id="IPR003779">
    <property type="entry name" value="CMD-like"/>
</dbReference>
<gene>
    <name evidence="2" type="ORF">P0M35_14055</name>
</gene>
<protein>
    <submittedName>
        <fullName evidence="2">Carboxymuconolactone decarboxylase family protein</fullName>
    </submittedName>
</protein>
<sequence length="147" mass="16954">MKQRMSIDTAEPTIYKVMAQADKLINEFDLDPKTKELIKIRVSQINGCGYCINYHTKDARKLGETEQRLYALSAWWETPFFSEEEHLILKLSEEITKISNGGVSDKVFEQALKMFGEQKLAQLIFIIITINSWNRLAISTHIVAEQD</sequence>